<organism evidence="2 3">
    <name type="scientific">Heterorhabditis bacteriophora</name>
    <name type="common">Entomopathogenic nematode worm</name>
    <dbReference type="NCBI Taxonomy" id="37862"/>
    <lineage>
        <taxon>Eukaryota</taxon>
        <taxon>Metazoa</taxon>
        <taxon>Ecdysozoa</taxon>
        <taxon>Nematoda</taxon>
        <taxon>Chromadorea</taxon>
        <taxon>Rhabditida</taxon>
        <taxon>Rhabditina</taxon>
        <taxon>Rhabditomorpha</taxon>
        <taxon>Strongyloidea</taxon>
        <taxon>Heterorhabditidae</taxon>
        <taxon>Heterorhabditis</taxon>
    </lineage>
</organism>
<dbReference type="Gene3D" id="1.25.10.10">
    <property type="entry name" value="Leucine-rich Repeat Variant"/>
    <property type="match status" value="1"/>
</dbReference>
<protein>
    <submittedName>
        <fullName evidence="3">Formin_GBD_N domain-containing protein</fullName>
    </submittedName>
</protein>
<evidence type="ECO:0000313" key="2">
    <source>
        <dbReference type="Proteomes" id="UP000095283"/>
    </source>
</evidence>
<sequence>MRPVTFNFRLHSTIGDQIGEVIRTLRAPHKPGDAALQVYKGTEGGGGDFMTYLDSDMTLSDQHDEYDILKSDR</sequence>
<dbReference type="Proteomes" id="UP000095283">
    <property type="component" value="Unplaced"/>
</dbReference>
<dbReference type="Pfam" id="PF18382">
    <property type="entry name" value="Formin_GBD_N"/>
    <property type="match status" value="1"/>
</dbReference>
<reference evidence="3" key="1">
    <citation type="submission" date="2016-11" db="UniProtKB">
        <authorList>
            <consortium name="WormBaseParasite"/>
        </authorList>
    </citation>
    <scope>IDENTIFICATION</scope>
</reference>
<dbReference type="AlphaFoldDB" id="A0A1I7XEG4"/>
<feature type="domain" description="FHOD1 N-terminal GTPase-binding" evidence="1">
    <location>
        <begin position="1"/>
        <end position="72"/>
    </location>
</feature>
<dbReference type="InterPro" id="IPR011989">
    <property type="entry name" value="ARM-like"/>
</dbReference>
<evidence type="ECO:0000313" key="3">
    <source>
        <dbReference type="WBParaSite" id="Hba_16047"/>
    </source>
</evidence>
<dbReference type="WBParaSite" id="Hba_16047">
    <property type="protein sequence ID" value="Hba_16047"/>
    <property type="gene ID" value="Hba_16047"/>
</dbReference>
<keyword evidence="2" id="KW-1185">Reference proteome</keyword>
<dbReference type="InterPro" id="IPR041387">
    <property type="entry name" value="FHOD1_GBD_N"/>
</dbReference>
<accession>A0A1I7XEG4</accession>
<evidence type="ECO:0000259" key="1">
    <source>
        <dbReference type="Pfam" id="PF18382"/>
    </source>
</evidence>
<name>A0A1I7XEG4_HETBA</name>
<proteinExistence type="predicted"/>